<feature type="domain" description="HTH LytTR-type" evidence="3">
    <location>
        <begin position="145"/>
        <end position="218"/>
    </location>
</feature>
<dbReference type="AlphaFoldDB" id="A0A562MGT4"/>
<evidence type="ECO:0000256" key="1">
    <source>
        <dbReference type="PROSITE-ProRule" id="PRU00169"/>
    </source>
</evidence>
<dbReference type="EMBL" id="VLKR01000014">
    <property type="protein sequence ID" value="TWI19157.1"/>
    <property type="molecule type" value="Genomic_DNA"/>
</dbReference>
<accession>A0A562MGT4</accession>
<evidence type="ECO:0000313" key="4">
    <source>
        <dbReference type="EMBL" id="TWI19157.1"/>
    </source>
</evidence>
<dbReference type="PROSITE" id="PS50110">
    <property type="entry name" value="RESPONSE_REGULATORY"/>
    <property type="match status" value="1"/>
</dbReference>
<evidence type="ECO:0000259" key="2">
    <source>
        <dbReference type="PROSITE" id="PS50110"/>
    </source>
</evidence>
<dbReference type="PANTHER" id="PTHR37299:SF1">
    <property type="entry name" value="STAGE 0 SPORULATION PROTEIN A HOMOLOG"/>
    <property type="match status" value="1"/>
</dbReference>
<name>A0A562MGT4_9SPHI</name>
<dbReference type="RefSeq" id="WP_145328354.1">
    <property type="nucleotide sequence ID" value="NZ_VLKR01000014.1"/>
</dbReference>
<dbReference type="GO" id="GO:0000156">
    <property type="term" value="F:phosphorelay response regulator activity"/>
    <property type="evidence" value="ECO:0007669"/>
    <property type="project" value="InterPro"/>
</dbReference>
<dbReference type="Proteomes" id="UP000315908">
    <property type="component" value="Unassembled WGS sequence"/>
</dbReference>
<dbReference type="InterPro" id="IPR007492">
    <property type="entry name" value="LytTR_DNA-bd_dom"/>
</dbReference>
<gene>
    <name evidence="4" type="ORF">IQ31_02903</name>
</gene>
<dbReference type="SUPFAM" id="SSF52172">
    <property type="entry name" value="CheY-like"/>
    <property type="match status" value="1"/>
</dbReference>
<evidence type="ECO:0000313" key="5">
    <source>
        <dbReference type="Proteomes" id="UP000315908"/>
    </source>
</evidence>
<dbReference type="PANTHER" id="PTHR37299">
    <property type="entry name" value="TRANSCRIPTIONAL REGULATOR-RELATED"/>
    <property type="match status" value="1"/>
</dbReference>
<feature type="modified residue" description="4-aspartylphosphate" evidence="1">
    <location>
        <position position="55"/>
    </location>
</feature>
<dbReference type="InterPro" id="IPR046947">
    <property type="entry name" value="LytR-like"/>
</dbReference>
<dbReference type="SMART" id="SM00448">
    <property type="entry name" value="REC"/>
    <property type="match status" value="1"/>
</dbReference>
<evidence type="ECO:0000259" key="3">
    <source>
        <dbReference type="PROSITE" id="PS50930"/>
    </source>
</evidence>
<dbReference type="Gene3D" id="3.40.50.2300">
    <property type="match status" value="1"/>
</dbReference>
<dbReference type="OrthoDB" id="9787344at2"/>
<protein>
    <submittedName>
        <fullName evidence="4">LytTR family two component transcriptional regulator</fullName>
    </submittedName>
</protein>
<sequence>MNILIIEDEPLTARELSDMITEIDPNFRVLATLVSIEQSLTWFNQNNQPDLIFSDIQLADGLSFDIFRKLDLHCPIIFCTAFDEYILSAFDTNTVSYLLKPISKFQLEQALNKFKNMQKAFTKLPTASDFSSMYDQLRRRYKSTLLVNQRERIVPVRVKDIAYFWLDNNIVQICTLSHQKYFLVTSMEELETMVDPSLFYRANRQFLINRNAVSDVERFFSRKLAIKMTVESPEVVMVSKPKAVEFLHWLEGIVKLN</sequence>
<organism evidence="4 5">
    <name type="scientific">Sphingobacterium siyangense</name>
    <dbReference type="NCBI Taxonomy" id="459529"/>
    <lineage>
        <taxon>Bacteria</taxon>
        <taxon>Pseudomonadati</taxon>
        <taxon>Bacteroidota</taxon>
        <taxon>Sphingobacteriia</taxon>
        <taxon>Sphingobacteriales</taxon>
        <taxon>Sphingobacteriaceae</taxon>
        <taxon>Sphingobacterium</taxon>
    </lineage>
</organism>
<comment type="caution">
    <text evidence="4">The sequence shown here is derived from an EMBL/GenBank/DDBJ whole genome shotgun (WGS) entry which is preliminary data.</text>
</comment>
<dbReference type="InterPro" id="IPR001789">
    <property type="entry name" value="Sig_transdc_resp-reg_receiver"/>
</dbReference>
<proteinExistence type="predicted"/>
<dbReference type="InterPro" id="IPR011006">
    <property type="entry name" value="CheY-like_superfamily"/>
</dbReference>
<keyword evidence="1" id="KW-0597">Phosphoprotein</keyword>
<dbReference type="GO" id="GO:0003677">
    <property type="term" value="F:DNA binding"/>
    <property type="evidence" value="ECO:0007669"/>
    <property type="project" value="InterPro"/>
</dbReference>
<dbReference type="PROSITE" id="PS50930">
    <property type="entry name" value="HTH_LYTTR"/>
    <property type="match status" value="1"/>
</dbReference>
<dbReference type="Pfam" id="PF00072">
    <property type="entry name" value="Response_reg"/>
    <property type="match status" value="1"/>
</dbReference>
<reference evidence="4 5" key="1">
    <citation type="journal article" date="2015" name="Stand. Genomic Sci.">
        <title>Genomic Encyclopedia of Bacterial and Archaeal Type Strains, Phase III: the genomes of soil and plant-associated and newly described type strains.</title>
        <authorList>
            <person name="Whitman W.B."/>
            <person name="Woyke T."/>
            <person name="Klenk H.P."/>
            <person name="Zhou Y."/>
            <person name="Lilburn T.G."/>
            <person name="Beck B.J."/>
            <person name="De Vos P."/>
            <person name="Vandamme P."/>
            <person name="Eisen J.A."/>
            <person name="Garrity G."/>
            <person name="Hugenholtz P."/>
            <person name="Kyrpides N.C."/>
        </authorList>
    </citation>
    <scope>NUCLEOTIDE SEQUENCE [LARGE SCALE GENOMIC DNA]</scope>
    <source>
        <strain evidence="4 5">CGMCC 1.6855</strain>
    </source>
</reference>
<dbReference type="Pfam" id="PF04397">
    <property type="entry name" value="LytTR"/>
    <property type="match status" value="1"/>
</dbReference>
<dbReference type="Gene3D" id="2.40.50.1020">
    <property type="entry name" value="LytTr DNA-binding domain"/>
    <property type="match status" value="1"/>
</dbReference>
<feature type="domain" description="Response regulatory" evidence="2">
    <location>
        <begin position="2"/>
        <end position="115"/>
    </location>
</feature>
<dbReference type="SMART" id="SM00850">
    <property type="entry name" value="LytTR"/>
    <property type="match status" value="1"/>
</dbReference>